<feature type="domain" description="Response regulatory" evidence="4">
    <location>
        <begin position="31"/>
        <end position="147"/>
    </location>
</feature>
<sequence length="207" mass="22274">MAGIAFIKRLLGGADGEQAAVQYAQAALGSRVLVVDDSPTICAVLGKMLGIEGYLVSRANDGDNAIQLARDEQPALIFLDIVLPGMNGFAVLRALRHDPLTRHIPIVMISGNQQATEQFYVQRFGADDFMKKPFGRDEVCKRIGQLVQSGRLAARKPSEPVSVPVAGLSAEALDAIPDIAMPYADETREPSPPPRPRPGLQMAHGMF</sequence>
<accession>A0ABW0JHW7</accession>
<dbReference type="EMBL" id="JBHSMK010000002">
    <property type="protein sequence ID" value="MFC5435489.1"/>
    <property type="molecule type" value="Genomic_DNA"/>
</dbReference>
<dbReference type="InterPro" id="IPR050595">
    <property type="entry name" value="Bact_response_regulator"/>
</dbReference>
<dbReference type="RefSeq" id="WP_377301839.1">
    <property type="nucleotide sequence ID" value="NZ_JBHSMK010000002.1"/>
</dbReference>
<dbReference type="SUPFAM" id="SSF52172">
    <property type="entry name" value="CheY-like"/>
    <property type="match status" value="1"/>
</dbReference>
<dbReference type="PROSITE" id="PS50110">
    <property type="entry name" value="RESPONSE_REGULATORY"/>
    <property type="match status" value="1"/>
</dbReference>
<feature type="modified residue" description="4-aspartylphosphate" evidence="2">
    <location>
        <position position="80"/>
    </location>
</feature>
<evidence type="ECO:0000259" key="4">
    <source>
        <dbReference type="PROSITE" id="PS50110"/>
    </source>
</evidence>
<comment type="caution">
    <text evidence="5">The sequence shown here is derived from an EMBL/GenBank/DDBJ whole genome shotgun (WGS) entry which is preliminary data.</text>
</comment>
<feature type="region of interest" description="Disordered" evidence="3">
    <location>
        <begin position="184"/>
        <end position="207"/>
    </location>
</feature>
<evidence type="ECO:0000313" key="5">
    <source>
        <dbReference type="EMBL" id="MFC5435489.1"/>
    </source>
</evidence>
<evidence type="ECO:0000256" key="3">
    <source>
        <dbReference type="SAM" id="MobiDB-lite"/>
    </source>
</evidence>
<proteinExistence type="predicted"/>
<dbReference type="PANTHER" id="PTHR44591:SF20">
    <property type="entry name" value="PROTEIN PILH"/>
    <property type="match status" value="1"/>
</dbReference>
<evidence type="ECO:0000313" key="6">
    <source>
        <dbReference type="Proteomes" id="UP001596013"/>
    </source>
</evidence>
<dbReference type="Pfam" id="PF00072">
    <property type="entry name" value="Response_reg"/>
    <property type="match status" value="1"/>
</dbReference>
<keyword evidence="6" id="KW-1185">Reference proteome</keyword>
<protein>
    <submittedName>
        <fullName evidence="5">PleD family two-component system response regulator</fullName>
    </submittedName>
</protein>
<dbReference type="InterPro" id="IPR001789">
    <property type="entry name" value="Sig_transdc_resp-reg_receiver"/>
</dbReference>
<dbReference type="InterPro" id="IPR011006">
    <property type="entry name" value="CheY-like_superfamily"/>
</dbReference>
<gene>
    <name evidence="5" type="ORF">ACFPME_02915</name>
</gene>
<name>A0ABW0JHW7_9GAMM</name>
<organism evidence="5 6">
    <name type="scientific">Rhodanobacter umsongensis</name>
    <dbReference type="NCBI Taxonomy" id="633153"/>
    <lineage>
        <taxon>Bacteria</taxon>
        <taxon>Pseudomonadati</taxon>
        <taxon>Pseudomonadota</taxon>
        <taxon>Gammaproteobacteria</taxon>
        <taxon>Lysobacterales</taxon>
        <taxon>Rhodanobacteraceae</taxon>
        <taxon>Rhodanobacter</taxon>
    </lineage>
</organism>
<dbReference type="Proteomes" id="UP001596013">
    <property type="component" value="Unassembled WGS sequence"/>
</dbReference>
<evidence type="ECO:0000256" key="1">
    <source>
        <dbReference type="ARBA" id="ARBA00022553"/>
    </source>
</evidence>
<dbReference type="SMART" id="SM00448">
    <property type="entry name" value="REC"/>
    <property type="match status" value="1"/>
</dbReference>
<dbReference type="Gene3D" id="3.40.50.2300">
    <property type="match status" value="1"/>
</dbReference>
<evidence type="ECO:0000256" key="2">
    <source>
        <dbReference type="PROSITE-ProRule" id="PRU00169"/>
    </source>
</evidence>
<dbReference type="PANTHER" id="PTHR44591">
    <property type="entry name" value="STRESS RESPONSE REGULATOR PROTEIN 1"/>
    <property type="match status" value="1"/>
</dbReference>
<keyword evidence="1 2" id="KW-0597">Phosphoprotein</keyword>
<reference evidence="6" key="1">
    <citation type="journal article" date="2019" name="Int. J. Syst. Evol. Microbiol.">
        <title>The Global Catalogue of Microorganisms (GCM) 10K type strain sequencing project: providing services to taxonomists for standard genome sequencing and annotation.</title>
        <authorList>
            <consortium name="The Broad Institute Genomics Platform"/>
            <consortium name="The Broad Institute Genome Sequencing Center for Infectious Disease"/>
            <person name="Wu L."/>
            <person name="Ma J."/>
        </authorList>
    </citation>
    <scope>NUCLEOTIDE SEQUENCE [LARGE SCALE GENOMIC DNA]</scope>
    <source>
        <strain evidence="6">JCM 17130</strain>
    </source>
</reference>